<dbReference type="Proteomes" id="UP001632038">
    <property type="component" value="Unassembled WGS sequence"/>
</dbReference>
<keyword evidence="3" id="KW-1185">Reference proteome</keyword>
<dbReference type="PANTHER" id="PTHR33386">
    <property type="entry name" value="OS02G0740600 PROTEIN"/>
    <property type="match status" value="1"/>
</dbReference>
<sequence>MASNSSSSNETTWADQWDPQPLYTSFPNHSNNSSSNSKFSGKFDKTKAAAATGAKKVKAGATAGVHWIKQIYHKTTQKH</sequence>
<comment type="caution">
    <text evidence="2">The sequence shown here is derived from an EMBL/GenBank/DDBJ whole genome shotgun (WGS) entry which is preliminary data.</text>
</comment>
<feature type="compositionally biased region" description="Polar residues" evidence="1">
    <location>
        <begin position="1"/>
        <end position="14"/>
    </location>
</feature>
<protein>
    <submittedName>
        <fullName evidence="2">Uncharacterized protein</fullName>
    </submittedName>
</protein>
<feature type="region of interest" description="Disordered" evidence="1">
    <location>
        <begin position="1"/>
        <end position="46"/>
    </location>
</feature>
<reference evidence="3" key="1">
    <citation type="journal article" date="2024" name="IScience">
        <title>Strigolactones Initiate the Formation of Haustorium-like Structures in Castilleja.</title>
        <authorList>
            <person name="Buerger M."/>
            <person name="Peterson D."/>
            <person name="Chory J."/>
        </authorList>
    </citation>
    <scope>NUCLEOTIDE SEQUENCE [LARGE SCALE GENOMIC DNA]</scope>
</reference>
<accession>A0ABD3CNM8</accession>
<organism evidence="2 3">
    <name type="scientific">Castilleja foliolosa</name>
    <dbReference type="NCBI Taxonomy" id="1961234"/>
    <lineage>
        <taxon>Eukaryota</taxon>
        <taxon>Viridiplantae</taxon>
        <taxon>Streptophyta</taxon>
        <taxon>Embryophyta</taxon>
        <taxon>Tracheophyta</taxon>
        <taxon>Spermatophyta</taxon>
        <taxon>Magnoliopsida</taxon>
        <taxon>eudicotyledons</taxon>
        <taxon>Gunneridae</taxon>
        <taxon>Pentapetalae</taxon>
        <taxon>asterids</taxon>
        <taxon>lamiids</taxon>
        <taxon>Lamiales</taxon>
        <taxon>Orobanchaceae</taxon>
        <taxon>Pedicularideae</taxon>
        <taxon>Castillejinae</taxon>
        <taxon>Castilleja</taxon>
    </lineage>
</organism>
<evidence type="ECO:0000256" key="1">
    <source>
        <dbReference type="SAM" id="MobiDB-lite"/>
    </source>
</evidence>
<dbReference type="PANTHER" id="PTHR33386:SF24">
    <property type="entry name" value="DUF4005 DOMAIN-CONTAINING PROTEIN"/>
    <property type="match status" value="1"/>
</dbReference>
<dbReference type="EMBL" id="JAVIJP010000032">
    <property type="protein sequence ID" value="KAL3631072.1"/>
    <property type="molecule type" value="Genomic_DNA"/>
</dbReference>
<feature type="compositionally biased region" description="Low complexity" evidence="1">
    <location>
        <begin position="25"/>
        <end position="40"/>
    </location>
</feature>
<evidence type="ECO:0000313" key="3">
    <source>
        <dbReference type="Proteomes" id="UP001632038"/>
    </source>
</evidence>
<proteinExistence type="predicted"/>
<gene>
    <name evidence="2" type="ORF">CASFOL_024056</name>
</gene>
<evidence type="ECO:0000313" key="2">
    <source>
        <dbReference type="EMBL" id="KAL3631072.1"/>
    </source>
</evidence>
<name>A0ABD3CNM8_9LAMI</name>
<dbReference type="AlphaFoldDB" id="A0ABD3CNM8"/>